<proteinExistence type="predicted"/>
<feature type="transmembrane region" description="Helical" evidence="1">
    <location>
        <begin position="1003"/>
        <end position="1025"/>
    </location>
</feature>
<dbReference type="Gene3D" id="1.20.1640.10">
    <property type="entry name" value="Multidrug efflux transporter AcrB transmembrane domain"/>
    <property type="match status" value="3"/>
</dbReference>
<dbReference type="PANTHER" id="PTHR32063">
    <property type="match status" value="1"/>
</dbReference>
<feature type="transmembrane region" description="Helical" evidence="1">
    <location>
        <begin position="348"/>
        <end position="366"/>
    </location>
</feature>
<protein>
    <submittedName>
        <fullName evidence="2">Efflux RND transporter permease subunit</fullName>
    </submittedName>
</protein>
<dbReference type="GO" id="GO:0042910">
    <property type="term" value="F:xenobiotic transmembrane transporter activity"/>
    <property type="evidence" value="ECO:0007669"/>
    <property type="project" value="TreeGrafter"/>
</dbReference>
<dbReference type="PRINTS" id="PR00702">
    <property type="entry name" value="ACRIFLAVINRP"/>
</dbReference>
<keyword evidence="1" id="KW-1133">Transmembrane helix</keyword>
<dbReference type="Gene3D" id="3.30.70.1320">
    <property type="entry name" value="Multidrug efflux transporter AcrB pore domain like"/>
    <property type="match status" value="1"/>
</dbReference>
<dbReference type="InterPro" id="IPR027463">
    <property type="entry name" value="AcrB_DN_DC_subdom"/>
</dbReference>
<dbReference type="Gene3D" id="3.30.2090.10">
    <property type="entry name" value="Multidrug efflux transporter AcrB TolC docking domain, DN and DC subdomains"/>
    <property type="match status" value="2"/>
</dbReference>
<sequence length="1154" mass="127988">MKDVKKEFGPSSWSIDNKTAIYVLIFFITVMGIIRYNQLPKENFPDIEVPKIFVTTQFLGQSPQNIENLVTRQIEKKLKSLKGLKKVTSNSVQNVSIITAEFNTNVKVKDAKIDVQDAVDKARQDLPQNDNNFKEPTVSDVNISDLPILYVNLSGDYDLKKLKEFADILKDDIESFKEISLVNEIGALTPEIQVNVDMNKMAAAQISFSDITQAIGNENILASAGTIKTDGIRRAIDIKQDFKDADQVAAMAIRNPKGQAVYLRDIAEIKDSFLEQESFARLKVPGNDKFKNVITLAVSKRAGENLIQASDKINTLIKDKQKSVFPKGLNITVTGDQSNKTRTTLNDLINTIVIGFILVTIILMFFMGTTNAIFVALSVPLSCFVAFLVMPVFDITFNMIVLFSFLLALGIVVDDAIVVIENTHRLFANGKVPIKEAAKYAAGEVFLPVFSGTMTTLAPFIPLMFWNSLIGEFMKYLPITLIITLLASLVIAYIMNPVFAVDFMKPHHDGEHDNPKFDKSTRKTTFIMGGFAIFLYLLTFLPADSALHITLFTPNVLVVLIIFYLLNHFVFLRWIDKFQKGGWPRFQNWYAKWLEKAVQRPVTMLMGTFALFIIAIVSVALFGKTPVFFPAGDPNFAYVYITMPIGTDQATTDAVTKKVEQRVAKVVAPDEDIVTSIISNVTKSVTDPQDEDQGDYQNKGKVTVAFEEFGKRNGKDTKVILTKIRQAVQGFPGVKIAVTQEAAGPPVQKDISLEIAGDNLDSLVKTANRLKNFIGKQNIAGIDNLVADVESDKPEIVFDIDRERANREGISTGQITQNLATAIFGAKAADFRNTKEDDYQIKVRAMEEQRGNIDELRNLRITYRDLATGGAIRQVPISAFTDIRYTNTFSNIKRKQQRRVLTLSSSVIQPYNPNEVNASILKAIANFKHSDGVTIRQGGGQEDQLEAVTFLGGALLTSFGLIFIILMIQFNSVGKTFIIISEIFFSIIGVLLGVTIFHMTMAIVMTGVGIIALAGVVVRNGILLVEFTDMLIEQGTSLHDAVVEAGHTRMTPVILTATAAILGLIPLAVGFNIDFVGLFTSFEPHIHFGGDNVAFWGPLAWTMIFGLGFATVITLILVPCMYIIRINMKNFFFGNQDEKKAKEKRKLELADASN</sequence>
<feature type="transmembrane region" description="Helical" evidence="1">
    <location>
        <begin position="20"/>
        <end position="37"/>
    </location>
</feature>
<dbReference type="RefSeq" id="WP_128533627.1">
    <property type="nucleotide sequence ID" value="NZ_SBIW01000003.1"/>
</dbReference>
<feature type="transmembrane region" description="Helical" evidence="1">
    <location>
        <begin position="602"/>
        <end position="623"/>
    </location>
</feature>
<dbReference type="EMBL" id="SBIW01000003">
    <property type="protein sequence ID" value="RWY54192.1"/>
    <property type="molecule type" value="Genomic_DNA"/>
</dbReference>
<feature type="transmembrane region" description="Helical" evidence="1">
    <location>
        <begin position="1099"/>
        <end position="1124"/>
    </location>
</feature>
<dbReference type="GO" id="GO:0005886">
    <property type="term" value="C:plasma membrane"/>
    <property type="evidence" value="ECO:0007669"/>
    <property type="project" value="TreeGrafter"/>
</dbReference>
<dbReference type="SUPFAM" id="SSF82714">
    <property type="entry name" value="Multidrug efflux transporter AcrB TolC docking domain, DN and DC subdomains"/>
    <property type="match status" value="2"/>
</dbReference>
<feature type="transmembrane region" description="Helical" evidence="1">
    <location>
        <begin position="977"/>
        <end position="997"/>
    </location>
</feature>
<dbReference type="OrthoDB" id="9758234at2"/>
<feature type="transmembrane region" description="Helical" evidence="1">
    <location>
        <begin position="950"/>
        <end position="970"/>
    </location>
</feature>
<dbReference type="Pfam" id="PF00873">
    <property type="entry name" value="ACR_tran"/>
    <property type="match status" value="2"/>
</dbReference>
<gene>
    <name evidence="2" type="ORF">EPL05_09125</name>
</gene>
<name>A0A3S3WD79_9SPHI</name>
<feature type="transmembrane region" description="Helical" evidence="1">
    <location>
        <begin position="555"/>
        <end position="575"/>
    </location>
</feature>
<dbReference type="Gene3D" id="3.30.70.1430">
    <property type="entry name" value="Multidrug efflux transporter AcrB pore domain"/>
    <property type="match status" value="2"/>
</dbReference>
<dbReference type="InterPro" id="IPR001036">
    <property type="entry name" value="Acrflvin-R"/>
</dbReference>
<feature type="transmembrane region" description="Helical" evidence="1">
    <location>
        <begin position="476"/>
        <end position="495"/>
    </location>
</feature>
<keyword evidence="1" id="KW-0472">Membrane</keyword>
<dbReference type="SUPFAM" id="SSF82693">
    <property type="entry name" value="Multidrug efflux transporter AcrB pore domain, PN1, PN2, PC1 and PC2 subdomains"/>
    <property type="match status" value="3"/>
</dbReference>
<dbReference type="AlphaFoldDB" id="A0A3S3WD79"/>
<feature type="transmembrane region" description="Helical" evidence="1">
    <location>
        <begin position="1053"/>
        <end position="1079"/>
    </location>
</feature>
<evidence type="ECO:0000256" key="1">
    <source>
        <dbReference type="SAM" id="Phobius"/>
    </source>
</evidence>
<dbReference type="SUPFAM" id="SSF82866">
    <property type="entry name" value="Multidrug efflux transporter AcrB transmembrane domain"/>
    <property type="match status" value="2"/>
</dbReference>
<accession>A0A3S3WD79</accession>
<keyword evidence="3" id="KW-1185">Reference proteome</keyword>
<evidence type="ECO:0000313" key="2">
    <source>
        <dbReference type="EMBL" id="RWY54192.1"/>
    </source>
</evidence>
<organism evidence="2 3">
    <name type="scientific">Mucilaginibacter gilvus</name>
    <dbReference type="NCBI Taxonomy" id="2305909"/>
    <lineage>
        <taxon>Bacteria</taxon>
        <taxon>Pseudomonadati</taxon>
        <taxon>Bacteroidota</taxon>
        <taxon>Sphingobacteriia</taxon>
        <taxon>Sphingobacteriales</taxon>
        <taxon>Sphingobacteriaceae</taxon>
        <taxon>Mucilaginibacter</taxon>
    </lineage>
</organism>
<comment type="caution">
    <text evidence="2">The sequence shown here is derived from an EMBL/GenBank/DDBJ whole genome shotgun (WGS) entry which is preliminary data.</text>
</comment>
<reference evidence="2 3" key="1">
    <citation type="submission" date="2019-01" db="EMBL/GenBank/DDBJ databases">
        <title>Mucilaginibacter antarcticum sp. nov., isolated from antarctic soil.</title>
        <authorList>
            <person name="Yan Y.-Q."/>
            <person name="Du Z.-J."/>
        </authorList>
    </citation>
    <scope>NUCLEOTIDE SEQUENCE [LARGE SCALE GENOMIC DNA]</scope>
    <source>
        <strain evidence="2 3">F01003</strain>
    </source>
</reference>
<dbReference type="Proteomes" id="UP000286701">
    <property type="component" value="Unassembled WGS sequence"/>
</dbReference>
<feature type="transmembrane region" description="Helical" evidence="1">
    <location>
        <begin position="441"/>
        <end position="464"/>
    </location>
</feature>
<dbReference type="PANTHER" id="PTHR32063:SF0">
    <property type="entry name" value="SWARMING MOTILITY PROTEIN SWRC"/>
    <property type="match status" value="1"/>
</dbReference>
<keyword evidence="1" id="KW-0812">Transmembrane</keyword>
<feature type="transmembrane region" description="Helical" evidence="1">
    <location>
        <begin position="525"/>
        <end position="543"/>
    </location>
</feature>
<evidence type="ECO:0000313" key="3">
    <source>
        <dbReference type="Proteomes" id="UP000286701"/>
    </source>
</evidence>